<dbReference type="RefSeq" id="WP_280578935.1">
    <property type="nucleotide sequence ID" value="NZ_JARXRO010000018.1"/>
</dbReference>
<comment type="caution">
    <text evidence="1">The sequence shown here is derived from an EMBL/GenBank/DDBJ whole genome shotgun (WGS) entry which is preliminary data.</text>
</comment>
<accession>A0ABT6JV39</accession>
<protein>
    <recommendedName>
        <fullName evidence="3">Glycosyl-hydrolase 97 N-terminal domain-containing protein</fullName>
    </recommendedName>
</protein>
<proteinExistence type="predicted"/>
<dbReference type="Proteomes" id="UP001156873">
    <property type="component" value="Unassembled WGS sequence"/>
</dbReference>
<evidence type="ECO:0008006" key="3">
    <source>
        <dbReference type="Google" id="ProtNLM"/>
    </source>
</evidence>
<keyword evidence="2" id="KW-1185">Reference proteome</keyword>
<organism evidence="1 2">
    <name type="scientific">Luteimonas kalidii</name>
    <dbReference type="NCBI Taxonomy" id="3042025"/>
    <lineage>
        <taxon>Bacteria</taxon>
        <taxon>Pseudomonadati</taxon>
        <taxon>Pseudomonadota</taxon>
        <taxon>Gammaproteobacteria</taxon>
        <taxon>Lysobacterales</taxon>
        <taxon>Lysobacteraceae</taxon>
        <taxon>Luteimonas</taxon>
    </lineage>
</organism>
<evidence type="ECO:0000313" key="2">
    <source>
        <dbReference type="Proteomes" id="UP001156873"/>
    </source>
</evidence>
<dbReference type="EMBL" id="JARXRO010000018">
    <property type="protein sequence ID" value="MDH5834560.1"/>
    <property type="molecule type" value="Genomic_DNA"/>
</dbReference>
<gene>
    <name evidence="1" type="ORF">QFW81_11600</name>
</gene>
<evidence type="ECO:0000313" key="1">
    <source>
        <dbReference type="EMBL" id="MDH5834560.1"/>
    </source>
</evidence>
<sequence>MSHRDATAATQVDDEGARLSVQLTLLAADTVEIRYRLHNDGAVPLLVFDRGDRRAVLTGRQAAGAIGTPTFEHAGDGDVTLRHAARSLPDSPTGPTLPATPLARRLDAGDALEGTFRFQIPGASPRRLRWCLGVAPLADEDGLLPDGESAGLWRAGAAAVARQRLLCTPWFEVSTARFEDR</sequence>
<name>A0ABT6JV39_9GAMM</name>
<reference evidence="1 2" key="1">
    <citation type="submission" date="2023-04" db="EMBL/GenBank/DDBJ databases">
        <title>Luteimonas sp. M1R5S59.</title>
        <authorList>
            <person name="Sun J.-Q."/>
        </authorList>
    </citation>
    <scope>NUCLEOTIDE SEQUENCE [LARGE SCALE GENOMIC DNA]</scope>
    <source>
        <strain evidence="1 2">M1R5S59</strain>
    </source>
</reference>